<gene>
    <name evidence="1" type="ORF">RE431_03950</name>
</gene>
<reference evidence="2" key="1">
    <citation type="submission" date="2023-07" db="EMBL/GenBank/DDBJ databases">
        <title>Christiangramia sp. SM2212., a novel bacterium of the family Flavobacteriaceae isolated from the sea sediment.</title>
        <authorList>
            <person name="Wang J."/>
            <person name="Zhang X."/>
        </authorList>
    </citation>
    <scope>NUCLEOTIDE SEQUENCE [LARGE SCALE GENOMIC DNA]</scope>
    <source>
        <strain evidence="2">SM2212</strain>
    </source>
</reference>
<sequence length="170" mass="19116">MISGKLKNIIYTKRINKALKGNHIPSKMNSGKIGLIIDAENVENKAKLFEIYRESDFRKDDLSIVICGTAEAISDDWNAAVLDTKEITVSGDFKSESIKSFSSEKFDFLICHFTKRSKTGSLLAAETKACVKIGNSPDDYGIYDVEVHADEIEIFQQEVLKYIEILKKNN</sequence>
<protein>
    <submittedName>
        <fullName evidence="1">Uncharacterized protein</fullName>
    </submittedName>
</protein>
<accession>A0ABU1EN12</accession>
<dbReference type="Proteomes" id="UP001257234">
    <property type="component" value="Unassembled WGS sequence"/>
</dbReference>
<dbReference type="Pfam" id="PF21857">
    <property type="entry name" value="DUF6913"/>
    <property type="match status" value="1"/>
</dbReference>
<name>A0ABU1EN12_9FLAO</name>
<comment type="caution">
    <text evidence="1">The sequence shown here is derived from an EMBL/GenBank/DDBJ whole genome shotgun (WGS) entry which is preliminary data.</text>
</comment>
<evidence type="ECO:0000313" key="1">
    <source>
        <dbReference type="EMBL" id="MDR5589777.1"/>
    </source>
</evidence>
<dbReference type="EMBL" id="JAVJIU010000002">
    <property type="protein sequence ID" value="MDR5589777.1"/>
    <property type="molecule type" value="Genomic_DNA"/>
</dbReference>
<proteinExistence type="predicted"/>
<keyword evidence="2" id="KW-1185">Reference proteome</keyword>
<dbReference type="InterPro" id="IPR054207">
    <property type="entry name" value="DUF6913"/>
</dbReference>
<evidence type="ECO:0000313" key="2">
    <source>
        <dbReference type="Proteomes" id="UP001257234"/>
    </source>
</evidence>
<dbReference type="RefSeq" id="WP_309560669.1">
    <property type="nucleotide sequence ID" value="NZ_JAVJIU010000002.1"/>
</dbReference>
<organism evidence="1 2">
    <name type="scientific">Christiangramia sediminicola</name>
    <dbReference type="NCBI Taxonomy" id="3073267"/>
    <lineage>
        <taxon>Bacteria</taxon>
        <taxon>Pseudomonadati</taxon>
        <taxon>Bacteroidota</taxon>
        <taxon>Flavobacteriia</taxon>
        <taxon>Flavobacteriales</taxon>
        <taxon>Flavobacteriaceae</taxon>
        <taxon>Christiangramia</taxon>
    </lineage>
</organism>